<dbReference type="EMBL" id="JAOVQM010000005">
    <property type="protein sequence ID" value="MCV2232475.1"/>
    <property type="molecule type" value="Genomic_DNA"/>
</dbReference>
<proteinExistence type="predicted"/>
<organism evidence="1 2">
    <name type="scientific">Paracholeplasma manati</name>
    <dbReference type="NCBI Taxonomy" id="591373"/>
    <lineage>
        <taxon>Bacteria</taxon>
        <taxon>Bacillati</taxon>
        <taxon>Mycoplasmatota</taxon>
        <taxon>Mollicutes</taxon>
        <taxon>Acholeplasmatales</taxon>
        <taxon>Acholeplasmataceae</taxon>
        <taxon>Paracholeplasma</taxon>
    </lineage>
</organism>
<dbReference type="Gene3D" id="2.160.20.110">
    <property type="match status" value="1"/>
</dbReference>
<comment type="caution">
    <text evidence="1">The sequence shown here is derived from an EMBL/GenBank/DDBJ whole genome shotgun (WGS) entry which is preliminary data.</text>
</comment>
<reference evidence="1" key="1">
    <citation type="submission" date="2022-09" db="EMBL/GenBank/DDBJ databases">
        <title>Novel Mycoplasma species identified in domestic and wild animals.</title>
        <authorList>
            <person name="Volokhov D.V."/>
            <person name="Furtak V.A."/>
            <person name="Zagorodnyaya T.A."/>
        </authorList>
    </citation>
    <scope>NUCLEOTIDE SEQUENCE</scope>
    <source>
        <strain evidence="1">Oakley</strain>
    </source>
</reference>
<sequence>MKIKYIILAVLTVLSIAAIDQFHVIFQPIEVIPIDHTIVQPDYDYLVDHRALQMNETYDLKIDELYNTFGFHDIEYAYDKTIVTINKYGEVIPLQPGITNLSITLLTINKYGRTLKKDINYGTIHVIDSNYDNYTLIDSAFKFWDYISLNPSGNYIIGSDLDFSSKKGEFLISYFSGVLINPYGYELTNIHLSGPSEVSIFKYLDHAYINGLIIKDSSTNIINNPLDQRSPRGAAIVAYHANNSYLTNIHVEGTVNGSSNLAGIISIFYYSRLESASFVGEFITNANHLNTVGGLVAYATNSDFENVYSRSVVTGNVFKLGGLFGEFVQSDIQKGYAVVETDASLIEHFGSFAAANTTLFTNNQIQYVYTIGNVGLSGFGVAGSHILSDIESLKTGEPLEGLEAFDFVEGVFPELHNHFNN</sequence>
<evidence type="ECO:0000313" key="2">
    <source>
        <dbReference type="Proteomes" id="UP001177160"/>
    </source>
</evidence>
<name>A0ABT2Y6W6_9MOLU</name>
<dbReference type="Proteomes" id="UP001177160">
    <property type="component" value="Unassembled WGS sequence"/>
</dbReference>
<evidence type="ECO:0000313" key="1">
    <source>
        <dbReference type="EMBL" id="MCV2232475.1"/>
    </source>
</evidence>
<dbReference type="RefSeq" id="WP_263608662.1">
    <property type="nucleotide sequence ID" value="NZ_JAOVQM010000005.1"/>
</dbReference>
<protein>
    <submittedName>
        <fullName evidence="1">Uncharacterized protein</fullName>
    </submittedName>
</protein>
<accession>A0ABT2Y6W6</accession>
<keyword evidence="2" id="KW-1185">Reference proteome</keyword>
<gene>
    <name evidence="1" type="ORF">N7548_06510</name>
</gene>